<feature type="compositionally biased region" description="Pro residues" evidence="1">
    <location>
        <begin position="1"/>
        <end position="12"/>
    </location>
</feature>
<accession>A0ABS8ZA94</accession>
<proteinExistence type="predicted"/>
<evidence type="ECO:0000313" key="3">
    <source>
        <dbReference type="EMBL" id="MCE7002757.1"/>
    </source>
</evidence>
<keyword evidence="4" id="KW-1185">Reference proteome</keyword>
<reference evidence="3 4" key="1">
    <citation type="submission" date="2021-12" db="EMBL/GenBank/DDBJ databases">
        <title>Genome sequence of Kibdelosporangium philippinense ATCC 49844.</title>
        <authorList>
            <person name="Fedorov E.A."/>
            <person name="Omeragic M."/>
            <person name="Shalygina K.F."/>
            <person name="Maclea K.S."/>
        </authorList>
    </citation>
    <scope>NUCLEOTIDE SEQUENCE [LARGE SCALE GENOMIC DNA]</scope>
    <source>
        <strain evidence="3 4">ATCC 49844</strain>
    </source>
</reference>
<keyword evidence="2" id="KW-1133">Transmembrane helix</keyword>
<name>A0ABS8ZA94_9PSEU</name>
<evidence type="ECO:0000256" key="2">
    <source>
        <dbReference type="SAM" id="Phobius"/>
    </source>
</evidence>
<sequence length="134" mass="13839">MTTPPSIPPTELPPLSTADPKPTSDGTLQLDRVTMSPGDTLRATGKGCSPGAPVTLMSKGERIGATIADADGNFVADVQFTRLEAGRHWVTANCGVVLTAAVDQLLTSSSGGQSSSLIILVFFVLAGVAVLRFR</sequence>
<organism evidence="3 4">
    <name type="scientific">Kibdelosporangium philippinense</name>
    <dbReference type="NCBI Taxonomy" id="211113"/>
    <lineage>
        <taxon>Bacteria</taxon>
        <taxon>Bacillati</taxon>
        <taxon>Actinomycetota</taxon>
        <taxon>Actinomycetes</taxon>
        <taxon>Pseudonocardiales</taxon>
        <taxon>Pseudonocardiaceae</taxon>
        <taxon>Kibdelosporangium</taxon>
    </lineage>
</organism>
<keyword evidence="2" id="KW-0472">Membrane</keyword>
<evidence type="ECO:0000256" key="1">
    <source>
        <dbReference type="SAM" id="MobiDB-lite"/>
    </source>
</evidence>
<comment type="caution">
    <text evidence="3">The sequence shown here is derived from an EMBL/GenBank/DDBJ whole genome shotgun (WGS) entry which is preliminary data.</text>
</comment>
<protein>
    <recommendedName>
        <fullName evidence="5">Bacterial Ig domain-containing protein</fullName>
    </recommendedName>
</protein>
<evidence type="ECO:0008006" key="5">
    <source>
        <dbReference type="Google" id="ProtNLM"/>
    </source>
</evidence>
<dbReference type="Proteomes" id="UP001521150">
    <property type="component" value="Unassembled WGS sequence"/>
</dbReference>
<dbReference type="EMBL" id="JAJVCN010000001">
    <property type="protein sequence ID" value="MCE7002757.1"/>
    <property type="molecule type" value="Genomic_DNA"/>
</dbReference>
<gene>
    <name evidence="3" type="ORF">LWC34_07925</name>
</gene>
<dbReference type="RefSeq" id="WP_233724229.1">
    <property type="nucleotide sequence ID" value="NZ_JAJVCN010000001.1"/>
</dbReference>
<feature type="region of interest" description="Disordered" evidence="1">
    <location>
        <begin position="1"/>
        <end position="32"/>
    </location>
</feature>
<evidence type="ECO:0000313" key="4">
    <source>
        <dbReference type="Proteomes" id="UP001521150"/>
    </source>
</evidence>
<keyword evidence="2" id="KW-0812">Transmembrane</keyword>
<feature type="transmembrane region" description="Helical" evidence="2">
    <location>
        <begin position="115"/>
        <end position="133"/>
    </location>
</feature>